<dbReference type="Proteomes" id="UP000481288">
    <property type="component" value="Unassembled WGS sequence"/>
</dbReference>
<organism evidence="1 2">
    <name type="scientific">Lachnellula cervina</name>
    <dbReference type="NCBI Taxonomy" id="1316786"/>
    <lineage>
        <taxon>Eukaryota</taxon>
        <taxon>Fungi</taxon>
        <taxon>Dikarya</taxon>
        <taxon>Ascomycota</taxon>
        <taxon>Pezizomycotina</taxon>
        <taxon>Leotiomycetes</taxon>
        <taxon>Helotiales</taxon>
        <taxon>Lachnaceae</taxon>
        <taxon>Lachnellula</taxon>
    </lineage>
</organism>
<proteinExistence type="predicted"/>
<dbReference type="EMBL" id="QGMG01000493">
    <property type="protein sequence ID" value="TVY53166.1"/>
    <property type="molecule type" value="Genomic_DNA"/>
</dbReference>
<keyword evidence="2" id="KW-1185">Reference proteome</keyword>
<accession>A0A7D8YRK8</accession>
<gene>
    <name evidence="1" type="ORF">LCER1_G005575</name>
</gene>
<evidence type="ECO:0000313" key="2">
    <source>
        <dbReference type="Proteomes" id="UP000481288"/>
    </source>
</evidence>
<comment type="caution">
    <text evidence="1">The sequence shown here is derived from an EMBL/GenBank/DDBJ whole genome shotgun (WGS) entry which is preliminary data.</text>
</comment>
<feature type="non-terminal residue" evidence="1">
    <location>
        <position position="1"/>
    </location>
</feature>
<dbReference type="OrthoDB" id="3645574at2759"/>
<protein>
    <submittedName>
        <fullName evidence="1">Uncharacterized protein</fullName>
    </submittedName>
</protein>
<name>A0A7D8YRK8_9HELO</name>
<reference evidence="1 2" key="1">
    <citation type="submission" date="2018-05" db="EMBL/GenBank/DDBJ databases">
        <title>Whole genome sequencing for identification of molecular markers to develop diagnostic detection tools for the regulated plant pathogen Lachnellula willkommii.</title>
        <authorList>
            <person name="Giroux E."/>
            <person name="Bilodeau G."/>
        </authorList>
    </citation>
    <scope>NUCLEOTIDE SEQUENCE [LARGE SCALE GENOMIC DNA]</scope>
    <source>
        <strain evidence="1 2">CBS 625.97</strain>
    </source>
</reference>
<dbReference type="AlphaFoldDB" id="A0A7D8YRK8"/>
<sequence length="232" mass="26544">PPARSVGFGKSRSAFPTFVYRYILIIRASPFRQEYCLGYLCRIKWKNQHNSGNADEKLRTEAATFIWIEDNCPAIPIPNSWEFGFPGVSSTCHIIVLGISPSLSISKLQPCKQSRAWILDYRLHRFINSQMLSETWTERSQSQDLRANLIRDISRIILSLSQLPLSRIGSWTIDGRGVLTLANRPLIHQYQSPENEGIPTYIARILTYTTTNSYYTNLLALQIVVYDTNQTL</sequence>
<evidence type="ECO:0000313" key="1">
    <source>
        <dbReference type="EMBL" id="TVY53166.1"/>
    </source>
</evidence>